<keyword evidence="1" id="KW-0732">Signal</keyword>
<comment type="caution">
    <text evidence="2">The sequence shown here is derived from an EMBL/GenBank/DDBJ whole genome shotgun (WGS) entry which is preliminary data.</text>
</comment>
<feature type="signal peptide" evidence="1">
    <location>
        <begin position="1"/>
        <end position="25"/>
    </location>
</feature>
<reference evidence="2" key="1">
    <citation type="submission" date="2023-03" db="EMBL/GenBank/DDBJ databases">
        <title>Chitinimonas shenzhenensis gen. nov., sp. nov., a novel member of family Burkholderiaceae isolated from activated sludge collected in Shen Zhen, China.</title>
        <authorList>
            <person name="Wang X."/>
        </authorList>
    </citation>
    <scope>NUCLEOTIDE SEQUENCE</scope>
    <source>
        <strain evidence="2">DQS-5</strain>
    </source>
</reference>
<organism evidence="2 3">
    <name type="scientific">Parachitinimonas caeni</name>
    <dbReference type="NCBI Taxonomy" id="3031301"/>
    <lineage>
        <taxon>Bacteria</taxon>
        <taxon>Pseudomonadati</taxon>
        <taxon>Pseudomonadota</taxon>
        <taxon>Betaproteobacteria</taxon>
        <taxon>Neisseriales</taxon>
        <taxon>Chitinibacteraceae</taxon>
        <taxon>Parachitinimonas</taxon>
    </lineage>
</organism>
<feature type="chain" id="PRO_5046469658" evidence="1">
    <location>
        <begin position="26"/>
        <end position="316"/>
    </location>
</feature>
<sequence>MKIISPALPILTLSAILWAAPVAQAVEIAVASKLPNIASQNCPFPGDPELEATLPDIQIKEAEPGEIKNGRFGLYLPQAAHTRLQGGRIKVTRTSGADITSRLFGNANPRINYDTPGLAWVELRQTSTELSGPVTITLSQFKATLPADATLTGPYTAVIGGGDTPELGENLGAQLPATTLEVASIIEKACSSLQIKAQGPLERRSLQLAMRPGDLGSDQPLALFLAAQLPDGRLFMKNAQGAWKQFDGHNPVSVQSVTAPAGVLRWDVLDGSLDVSGLQGTQIYIGYALATPAADDAAWFGQMLTAKTHAMAYIIQ</sequence>
<dbReference type="Proteomes" id="UP001172778">
    <property type="component" value="Unassembled WGS sequence"/>
</dbReference>
<keyword evidence="3" id="KW-1185">Reference proteome</keyword>
<proteinExistence type="predicted"/>
<protein>
    <submittedName>
        <fullName evidence="2">Uncharacterized protein</fullName>
    </submittedName>
</protein>
<evidence type="ECO:0000313" key="3">
    <source>
        <dbReference type="Proteomes" id="UP001172778"/>
    </source>
</evidence>
<name>A0ABT7E1H4_9NEIS</name>
<gene>
    <name evidence="2" type="ORF">PZA18_19170</name>
</gene>
<dbReference type="RefSeq" id="WP_284102483.1">
    <property type="nucleotide sequence ID" value="NZ_JARRAF010000032.1"/>
</dbReference>
<evidence type="ECO:0000313" key="2">
    <source>
        <dbReference type="EMBL" id="MDK2126169.1"/>
    </source>
</evidence>
<accession>A0ABT7E1H4</accession>
<evidence type="ECO:0000256" key="1">
    <source>
        <dbReference type="SAM" id="SignalP"/>
    </source>
</evidence>
<dbReference type="EMBL" id="JARRAF010000032">
    <property type="protein sequence ID" value="MDK2126169.1"/>
    <property type="molecule type" value="Genomic_DNA"/>
</dbReference>